<dbReference type="GO" id="GO:0005634">
    <property type="term" value="C:nucleus"/>
    <property type="evidence" value="ECO:0007669"/>
    <property type="project" value="TreeGrafter"/>
</dbReference>
<accession>A0A7E4VTD6</accession>
<dbReference type="GO" id="GO:0033316">
    <property type="term" value="P:meiotic spindle assembly checkpoint signaling"/>
    <property type="evidence" value="ECO:0007669"/>
    <property type="project" value="TreeGrafter"/>
</dbReference>
<dbReference type="AlphaFoldDB" id="A0A7E4VTD6"/>
<evidence type="ECO:0000256" key="4">
    <source>
        <dbReference type="ARBA" id="ARBA00022777"/>
    </source>
</evidence>
<evidence type="ECO:0000256" key="2">
    <source>
        <dbReference type="ARBA" id="ARBA00022679"/>
    </source>
</evidence>
<sequence length="533" mass="58950">MAHPDRGEEIKKNLASMLEELRNRRQNNENAAPPSLITSASSKEPSSHVTSRRRVPSEAEGPSKPVDPGTDSQTPRISPHVTVRRRNATESSQRPATTASSSARDVSKSAKAVATRPTTSAVPMETPVLRERPPKVPAPQKKVVTEATPVPSEHPIRRTQSAAARPPSAEKAIKPRTPVKSTARSHSAHRNASRPKHESVIYQVRDLSVKTLDVIGTGGSCTVYSALCDSDRVTGLVAVKVVELSKFDESSQKSFINEIELLESLQGNDHVIKMHAHEIRNNRLFVVLEHGDSDFQQYIKKAEINPHMIKFYWKEMLECVKVIHDKNIVHSDLKPANFLLVKGFLKLIDFGIATHIDNEYTCAYKDNQSGTVNFMSPEMLTPQASGSAQVKIPLVADVWSLGCILYHLVYGKLPYQYVHNVWAKIEAIKTTPTEFGAIADPQLLDVLKRCFVKDYRRRATVDELLAHPYLTSEPGRHSTSMASTFDTSTTTDEDLMRAIAEINANKTPRSAAKSIVKMIRGEGDGSALSFDSL</sequence>
<protein>
    <submittedName>
        <fullName evidence="9">Protein kinase domain-containing protein</fullName>
    </submittedName>
</protein>
<reference evidence="8" key="1">
    <citation type="journal article" date="2013" name="Genetics">
        <title>The draft genome and transcriptome of Panagrellus redivivus are shaped by the harsh demands of a free-living lifestyle.</title>
        <authorList>
            <person name="Srinivasan J."/>
            <person name="Dillman A.R."/>
            <person name="Macchietto M.G."/>
            <person name="Heikkinen L."/>
            <person name="Lakso M."/>
            <person name="Fracchia K.M."/>
            <person name="Antoshechkin I."/>
            <person name="Mortazavi A."/>
            <person name="Wong G."/>
            <person name="Sternberg P.W."/>
        </authorList>
    </citation>
    <scope>NUCLEOTIDE SEQUENCE [LARGE SCALE GENOMIC DNA]</scope>
    <source>
        <strain evidence="8">MT8872</strain>
    </source>
</reference>
<dbReference type="GO" id="GO:0004712">
    <property type="term" value="F:protein serine/threonine/tyrosine kinase activity"/>
    <property type="evidence" value="ECO:0007669"/>
    <property type="project" value="TreeGrafter"/>
</dbReference>
<dbReference type="Gene3D" id="1.10.510.10">
    <property type="entry name" value="Transferase(Phosphotransferase) domain 1"/>
    <property type="match status" value="1"/>
</dbReference>
<keyword evidence="3" id="KW-0547">Nucleotide-binding</keyword>
<dbReference type="Proteomes" id="UP000492821">
    <property type="component" value="Unassembled WGS sequence"/>
</dbReference>
<dbReference type="GO" id="GO:0007094">
    <property type="term" value="P:mitotic spindle assembly checkpoint signaling"/>
    <property type="evidence" value="ECO:0007669"/>
    <property type="project" value="TreeGrafter"/>
</dbReference>
<feature type="compositionally biased region" description="Polar residues" evidence="6">
    <location>
        <begin position="89"/>
        <end position="104"/>
    </location>
</feature>
<name>A0A7E4VTD6_PANRE</name>
<feature type="compositionally biased region" description="Basic and acidic residues" evidence="6">
    <location>
        <begin position="1"/>
        <end position="12"/>
    </location>
</feature>
<dbReference type="PANTHER" id="PTHR22974:SF21">
    <property type="entry name" value="DUAL SPECIFICITY PROTEIN KINASE TTK"/>
    <property type="match status" value="1"/>
</dbReference>
<dbReference type="GO" id="GO:0007059">
    <property type="term" value="P:chromosome segregation"/>
    <property type="evidence" value="ECO:0007669"/>
    <property type="project" value="TreeGrafter"/>
</dbReference>
<evidence type="ECO:0000259" key="7">
    <source>
        <dbReference type="PROSITE" id="PS50011"/>
    </source>
</evidence>
<dbReference type="Pfam" id="PF00069">
    <property type="entry name" value="Pkinase"/>
    <property type="match status" value="1"/>
</dbReference>
<keyword evidence="8" id="KW-1185">Reference proteome</keyword>
<keyword evidence="5" id="KW-0067">ATP-binding</keyword>
<dbReference type="PANTHER" id="PTHR22974">
    <property type="entry name" value="MIXED LINEAGE PROTEIN KINASE"/>
    <property type="match status" value="1"/>
</dbReference>
<dbReference type="Gene3D" id="3.30.200.20">
    <property type="entry name" value="Phosphorylase Kinase, domain 1"/>
    <property type="match status" value="1"/>
</dbReference>
<dbReference type="GO" id="GO:0005524">
    <property type="term" value="F:ATP binding"/>
    <property type="evidence" value="ECO:0007669"/>
    <property type="project" value="UniProtKB-KW"/>
</dbReference>
<organism evidence="8 9">
    <name type="scientific">Panagrellus redivivus</name>
    <name type="common">Microworm</name>
    <dbReference type="NCBI Taxonomy" id="6233"/>
    <lineage>
        <taxon>Eukaryota</taxon>
        <taxon>Metazoa</taxon>
        <taxon>Ecdysozoa</taxon>
        <taxon>Nematoda</taxon>
        <taxon>Chromadorea</taxon>
        <taxon>Rhabditida</taxon>
        <taxon>Tylenchina</taxon>
        <taxon>Panagrolaimomorpha</taxon>
        <taxon>Panagrolaimoidea</taxon>
        <taxon>Panagrolaimidae</taxon>
        <taxon>Panagrellus</taxon>
    </lineage>
</organism>
<dbReference type="GO" id="GO:0004674">
    <property type="term" value="F:protein serine/threonine kinase activity"/>
    <property type="evidence" value="ECO:0007669"/>
    <property type="project" value="UniProtKB-KW"/>
</dbReference>
<evidence type="ECO:0000313" key="9">
    <source>
        <dbReference type="WBParaSite" id="Pan_g2548.t1"/>
    </source>
</evidence>
<dbReference type="PROSITE" id="PS50011">
    <property type="entry name" value="PROTEIN_KINASE_DOM"/>
    <property type="match status" value="1"/>
</dbReference>
<evidence type="ECO:0000313" key="8">
    <source>
        <dbReference type="Proteomes" id="UP000492821"/>
    </source>
</evidence>
<evidence type="ECO:0000256" key="3">
    <source>
        <dbReference type="ARBA" id="ARBA00022741"/>
    </source>
</evidence>
<keyword evidence="2" id="KW-0808">Transferase</keyword>
<reference evidence="9" key="2">
    <citation type="submission" date="2020-10" db="UniProtKB">
        <authorList>
            <consortium name="WormBaseParasite"/>
        </authorList>
    </citation>
    <scope>IDENTIFICATION</scope>
</reference>
<dbReference type="WBParaSite" id="Pan_g2548.t1">
    <property type="protein sequence ID" value="Pan_g2548.t1"/>
    <property type="gene ID" value="Pan_g2548"/>
</dbReference>
<keyword evidence="1" id="KW-0723">Serine/threonine-protein kinase</keyword>
<dbReference type="SUPFAM" id="SSF56112">
    <property type="entry name" value="Protein kinase-like (PK-like)"/>
    <property type="match status" value="1"/>
</dbReference>
<dbReference type="InterPro" id="IPR008271">
    <property type="entry name" value="Ser/Thr_kinase_AS"/>
</dbReference>
<dbReference type="GO" id="GO:0034501">
    <property type="term" value="P:protein localization to kinetochore"/>
    <property type="evidence" value="ECO:0007669"/>
    <property type="project" value="TreeGrafter"/>
</dbReference>
<proteinExistence type="predicted"/>
<dbReference type="SMART" id="SM00220">
    <property type="entry name" value="S_TKc"/>
    <property type="match status" value="1"/>
</dbReference>
<dbReference type="GO" id="GO:0000776">
    <property type="term" value="C:kinetochore"/>
    <property type="evidence" value="ECO:0007669"/>
    <property type="project" value="TreeGrafter"/>
</dbReference>
<feature type="region of interest" description="Disordered" evidence="6">
    <location>
        <begin position="1"/>
        <end position="197"/>
    </location>
</feature>
<keyword evidence="4" id="KW-0418">Kinase</keyword>
<dbReference type="InterPro" id="IPR000719">
    <property type="entry name" value="Prot_kinase_dom"/>
</dbReference>
<dbReference type="FunFam" id="3.30.200.20:FF:000131">
    <property type="entry name" value="Dual specificity protein kinase TTK"/>
    <property type="match status" value="1"/>
</dbReference>
<evidence type="ECO:0000256" key="6">
    <source>
        <dbReference type="SAM" id="MobiDB-lite"/>
    </source>
</evidence>
<feature type="compositionally biased region" description="Polar residues" evidence="6">
    <location>
        <begin position="36"/>
        <end position="49"/>
    </location>
</feature>
<evidence type="ECO:0000256" key="1">
    <source>
        <dbReference type="ARBA" id="ARBA00022527"/>
    </source>
</evidence>
<dbReference type="PROSITE" id="PS00108">
    <property type="entry name" value="PROTEIN_KINASE_ST"/>
    <property type="match status" value="1"/>
</dbReference>
<evidence type="ECO:0000256" key="5">
    <source>
        <dbReference type="ARBA" id="ARBA00022840"/>
    </source>
</evidence>
<feature type="domain" description="Protein kinase" evidence="7">
    <location>
        <begin position="209"/>
        <end position="470"/>
    </location>
</feature>
<dbReference type="InterPro" id="IPR011009">
    <property type="entry name" value="Kinase-like_dom_sf"/>
</dbReference>